<keyword evidence="9" id="KW-1185">Reference proteome</keyword>
<evidence type="ECO:0000256" key="6">
    <source>
        <dbReference type="SAM" id="Phobius"/>
    </source>
</evidence>
<evidence type="ECO:0000256" key="4">
    <source>
        <dbReference type="ARBA" id="ARBA00023136"/>
    </source>
</evidence>
<sequence length="227" mass="24858">MSLADIPPAELPFIPALEPPNGTLSNFLNPKNRADAYIAVAGVFLVVLVVALLSQAAYTVCTHGIGKHMWDVRLIDLLPIITPARVMADITEPSIGLTKLALLLLYYRLFSPSPAVKIAILSGIVFILTVYTTLMFLFIFLDTARTIPLNKTMAVINVATDCYILVLPIYSVVKLYLPKRKKIGLALVFATGLFAVIMSIVGAVYRFQFANDGTDFTWGLLNVILVK</sequence>
<evidence type="ECO:0000313" key="8">
    <source>
        <dbReference type="EMBL" id="KAF4624904.1"/>
    </source>
</evidence>
<dbReference type="OrthoDB" id="5342292at2759"/>
<evidence type="ECO:0000256" key="2">
    <source>
        <dbReference type="ARBA" id="ARBA00022692"/>
    </source>
</evidence>
<feature type="transmembrane region" description="Helical" evidence="6">
    <location>
        <begin position="153"/>
        <end position="173"/>
    </location>
</feature>
<dbReference type="Proteomes" id="UP000566819">
    <property type="component" value="Unassembled WGS sequence"/>
</dbReference>
<dbReference type="EMBL" id="JAAMPI010001520">
    <property type="protein sequence ID" value="KAF4624904.1"/>
    <property type="molecule type" value="Genomic_DNA"/>
</dbReference>
<gene>
    <name evidence="8" type="ORF">G7Y89_g13265</name>
</gene>
<organism evidence="8 9">
    <name type="scientific">Cudoniella acicularis</name>
    <dbReference type="NCBI Taxonomy" id="354080"/>
    <lineage>
        <taxon>Eukaryota</taxon>
        <taxon>Fungi</taxon>
        <taxon>Dikarya</taxon>
        <taxon>Ascomycota</taxon>
        <taxon>Pezizomycotina</taxon>
        <taxon>Leotiomycetes</taxon>
        <taxon>Helotiales</taxon>
        <taxon>Tricladiaceae</taxon>
        <taxon>Cudoniella</taxon>
    </lineage>
</organism>
<feature type="domain" description="Rhodopsin" evidence="7">
    <location>
        <begin position="35"/>
        <end position="140"/>
    </location>
</feature>
<reference evidence="8 9" key="1">
    <citation type="submission" date="2020-03" db="EMBL/GenBank/DDBJ databases">
        <title>Draft Genome Sequence of Cudoniella acicularis.</title>
        <authorList>
            <person name="Buettner E."/>
            <person name="Kellner H."/>
        </authorList>
    </citation>
    <scope>NUCLEOTIDE SEQUENCE [LARGE SCALE GENOMIC DNA]</scope>
    <source>
        <strain evidence="8 9">DSM 108380</strain>
    </source>
</reference>
<comment type="caution">
    <text evidence="8">The sequence shown here is derived from an EMBL/GenBank/DDBJ whole genome shotgun (WGS) entry which is preliminary data.</text>
</comment>
<comment type="similarity">
    <text evidence="5">Belongs to the SAT4 family.</text>
</comment>
<dbReference type="PANTHER" id="PTHR33048">
    <property type="entry name" value="PTH11-LIKE INTEGRAL MEMBRANE PROTEIN (AFU_ORTHOLOGUE AFUA_5G11245)"/>
    <property type="match status" value="1"/>
</dbReference>
<evidence type="ECO:0000256" key="1">
    <source>
        <dbReference type="ARBA" id="ARBA00004141"/>
    </source>
</evidence>
<evidence type="ECO:0000256" key="5">
    <source>
        <dbReference type="ARBA" id="ARBA00038359"/>
    </source>
</evidence>
<comment type="subcellular location">
    <subcellularLocation>
        <location evidence="1">Membrane</location>
        <topology evidence="1">Multi-pass membrane protein</topology>
    </subcellularLocation>
</comment>
<feature type="transmembrane region" description="Helical" evidence="6">
    <location>
        <begin position="36"/>
        <end position="60"/>
    </location>
</feature>
<dbReference type="PANTHER" id="PTHR33048:SF158">
    <property type="entry name" value="MEMBRANE PROTEIN PTH11-LIKE, PUTATIVE-RELATED"/>
    <property type="match status" value="1"/>
</dbReference>
<keyword evidence="3 6" id="KW-1133">Transmembrane helix</keyword>
<feature type="transmembrane region" description="Helical" evidence="6">
    <location>
        <begin position="185"/>
        <end position="205"/>
    </location>
</feature>
<evidence type="ECO:0000259" key="7">
    <source>
        <dbReference type="Pfam" id="PF20684"/>
    </source>
</evidence>
<evidence type="ECO:0000256" key="3">
    <source>
        <dbReference type="ARBA" id="ARBA00022989"/>
    </source>
</evidence>
<keyword evidence="4 6" id="KW-0472">Membrane</keyword>
<keyword evidence="2 6" id="KW-0812">Transmembrane</keyword>
<accession>A0A8H4R786</accession>
<feature type="domain" description="Rhodopsin" evidence="7">
    <location>
        <begin position="152"/>
        <end position="223"/>
    </location>
</feature>
<feature type="transmembrane region" description="Helical" evidence="6">
    <location>
        <begin position="118"/>
        <end position="141"/>
    </location>
</feature>
<protein>
    <recommendedName>
        <fullName evidence="7">Rhodopsin domain-containing protein</fullName>
    </recommendedName>
</protein>
<dbReference type="InterPro" id="IPR049326">
    <property type="entry name" value="Rhodopsin_dom_fungi"/>
</dbReference>
<dbReference type="AlphaFoldDB" id="A0A8H4R786"/>
<dbReference type="GO" id="GO:0016020">
    <property type="term" value="C:membrane"/>
    <property type="evidence" value="ECO:0007669"/>
    <property type="project" value="UniProtKB-SubCell"/>
</dbReference>
<evidence type="ECO:0000313" key="9">
    <source>
        <dbReference type="Proteomes" id="UP000566819"/>
    </source>
</evidence>
<proteinExistence type="inferred from homology"/>
<name>A0A8H4R786_9HELO</name>
<dbReference type="Pfam" id="PF20684">
    <property type="entry name" value="Fung_rhodopsin"/>
    <property type="match status" value="2"/>
</dbReference>
<dbReference type="InterPro" id="IPR052337">
    <property type="entry name" value="SAT4-like"/>
</dbReference>